<dbReference type="PANTHER" id="PTHR33392:SF6">
    <property type="entry name" value="POLYISOPRENYL-TEICHOIC ACID--PEPTIDOGLYCAN TEICHOIC ACID TRANSFERASE TAGU"/>
    <property type="match status" value="1"/>
</dbReference>
<reference evidence="4 5" key="1">
    <citation type="submission" date="2016-08" db="EMBL/GenBank/DDBJ databases">
        <authorList>
            <person name="Seilhamer J.J."/>
        </authorList>
    </citation>
    <scope>NUCLEOTIDE SEQUENCE [LARGE SCALE GENOMIC DNA]</scope>
    <source>
        <strain evidence="4 5">DX4</strain>
    </source>
</reference>
<feature type="signal peptide" evidence="2">
    <location>
        <begin position="1"/>
        <end position="20"/>
    </location>
</feature>
<organism evidence="4 5">
    <name type="scientific">Pedobacter steynii</name>
    <dbReference type="NCBI Taxonomy" id="430522"/>
    <lineage>
        <taxon>Bacteria</taxon>
        <taxon>Pseudomonadati</taxon>
        <taxon>Bacteroidota</taxon>
        <taxon>Sphingobacteriia</taxon>
        <taxon>Sphingobacteriales</taxon>
        <taxon>Sphingobacteriaceae</taxon>
        <taxon>Pedobacter</taxon>
    </lineage>
</organism>
<dbReference type="PANTHER" id="PTHR33392">
    <property type="entry name" value="POLYISOPRENYL-TEICHOIC ACID--PEPTIDOGLYCAN TEICHOIC ACID TRANSFERASE TAGU"/>
    <property type="match status" value="1"/>
</dbReference>
<dbReference type="NCBIfam" id="TIGR00350">
    <property type="entry name" value="lytR_cpsA_psr"/>
    <property type="match status" value="1"/>
</dbReference>
<keyword evidence="5" id="KW-1185">Reference proteome</keyword>
<accession>A0A1D7QDW5</accession>
<dbReference type="Gene3D" id="3.40.630.190">
    <property type="entry name" value="LCP protein"/>
    <property type="match status" value="1"/>
</dbReference>
<evidence type="ECO:0000256" key="2">
    <source>
        <dbReference type="SAM" id="SignalP"/>
    </source>
</evidence>
<proteinExistence type="inferred from homology"/>
<dbReference type="Pfam" id="PF03816">
    <property type="entry name" value="LytR_cpsA_psr"/>
    <property type="match status" value="1"/>
</dbReference>
<sequence length="329" mass="36471">MKAFTFIIFFSILSSFASNAQDKQSGISEVPAHKSPVPLNRSAEALGISPEVQRKVKTMTNPPVNIALFAVDRRTEQEAGNTDIIIIISINPLNGKVKMSSIMRDTYVKIEGKDMDKLNAAFAVGGPQLAIKTINQNFDLDIKDYMNVDFYGAAKIVDALGGIMVNVKAAELPYLNNYLDEVSVYEKIPAIPLKNPGLQKLDGKQTVAYTRIRAAGNGDAERTERQRSVLISIFDKLKGSGQEIFPVFATEVLPNIETSMANFALLNFAGSILNSKNKTIEQARFPLDRESVGKRINNIWYLSTDLKVTTRSLHHFIYKNEVTKKKAPL</sequence>
<dbReference type="InterPro" id="IPR004474">
    <property type="entry name" value="LytR_CpsA_psr"/>
</dbReference>
<feature type="domain" description="Cell envelope-related transcriptional attenuator" evidence="3">
    <location>
        <begin position="81"/>
        <end position="238"/>
    </location>
</feature>
<gene>
    <name evidence="4" type="ORF">BFS30_06770</name>
</gene>
<evidence type="ECO:0000256" key="1">
    <source>
        <dbReference type="ARBA" id="ARBA00006068"/>
    </source>
</evidence>
<evidence type="ECO:0000313" key="5">
    <source>
        <dbReference type="Proteomes" id="UP000094313"/>
    </source>
</evidence>
<evidence type="ECO:0000313" key="4">
    <source>
        <dbReference type="EMBL" id="AOM76898.1"/>
    </source>
</evidence>
<dbReference type="AlphaFoldDB" id="A0A1D7QDW5"/>
<dbReference type="RefSeq" id="WP_069378591.1">
    <property type="nucleotide sequence ID" value="NZ_CP017141.1"/>
</dbReference>
<protein>
    <submittedName>
        <fullName evidence="4">Transcriptional regulator</fullName>
    </submittedName>
</protein>
<dbReference type="Proteomes" id="UP000094313">
    <property type="component" value="Chromosome"/>
</dbReference>
<dbReference type="KEGG" id="psty:BFS30_06770"/>
<name>A0A1D7QDW5_9SPHI</name>
<dbReference type="OrthoDB" id="9782542at2"/>
<keyword evidence="2" id="KW-0732">Signal</keyword>
<dbReference type="InterPro" id="IPR050922">
    <property type="entry name" value="LytR/CpsA/Psr_CW_biosynth"/>
</dbReference>
<evidence type="ECO:0000259" key="3">
    <source>
        <dbReference type="Pfam" id="PF03816"/>
    </source>
</evidence>
<dbReference type="EMBL" id="CP017141">
    <property type="protein sequence ID" value="AOM76898.1"/>
    <property type="molecule type" value="Genomic_DNA"/>
</dbReference>
<feature type="chain" id="PRO_5009098424" evidence="2">
    <location>
        <begin position="21"/>
        <end position="329"/>
    </location>
</feature>
<comment type="similarity">
    <text evidence="1">Belongs to the LytR/CpsA/Psr (LCP) family.</text>
</comment>